<evidence type="ECO:0000259" key="2">
    <source>
        <dbReference type="Pfam" id="PF12728"/>
    </source>
</evidence>
<gene>
    <name evidence="3" type="ORF">FNU76_18995</name>
</gene>
<reference evidence="4" key="1">
    <citation type="submission" date="2019-07" db="EMBL/GenBank/DDBJ databases">
        <title>Chitinimonas sp. nov., isolated from Ny-Alesund, arctica soil.</title>
        <authorList>
            <person name="Xu Q."/>
            <person name="Peng F."/>
        </authorList>
    </citation>
    <scope>NUCLEOTIDE SEQUENCE [LARGE SCALE GENOMIC DNA]</scope>
    <source>
        <strain evidence="4">R3-44</strain>
    </source>
</reference>
<sequence length="110" mass="12064">MRTYTLEQAAALAQCHPETLRHKIKASEAPGRKVGRAYVILETDLAAYLRGDYIPGARQATAHRDTPSCRFTSKRNPETGTLGLSHQTALTLDTLLAQPTRSRRVSTTTG</sequence>
<dbReference type="InterPro" id="IPR041657">
    <property type="entry name" value="HTH_17"/>
</dbReference>
<dbReference type="KEGG" id="cari:FNU76_18995"/>
<organism evidence="3 4">
    <name type="scientific">Chitinimonas arctica</name>
    <dbReference type="NCBI Taxonomy" id="2594795"/>
    <lineage>
        <taxon>Bacteria</taxon>
        <taxon>Pseudomonadati</taxon>
        <taxon>Pseudomonadota</taxon>
        <taxon>Betaproteobacteria</taxon>
        <taxon>Neisseriales</taxon>
        <taxon>Chitinibacteraceae</taxon>
        <taxon>Chitinimonas</taxon>
    </lineage>
</organism>
<protein>
    <submittedName>
        <fullName evidence="3">Helix-turn-helix domain-containing protein</fullName>
    </submittedName>
</protein>
<dbReference type="EMBL" id="CP041730">
    <property type="protein sequence ID" value="QDQ28268.1"/>
    <property type="molecule type" value="Genomic_DNA"/>
</dbReference>
<dbReference type="Pfam" id="PF12728">
    <property type="entry name" value="HTH_17"/>
    <property type="match status" value="1"/>
</dbReference>
<proteinExistence type="predicted"/>
<evidence type="ECO:0000313" key="4">
    <source>
        <dbReference type="Proteomes" id="UP000317550"/>
    </source>
</evidence>
<accession>A0A516SJP0</accession>
<keyword evidence="4" id="KW-1185">Reference proteome</keyword>
<feature type="domain" description="Helix-turn-helix" evidence="2">
    <location>
        <begin position="4"/>
        <end position="51"/>
    </location>
</feature>
<dbReference type="OrthoDB" id="4807798at2"/>
<evidence type="ECO:0000256" key="1">
    <source>
        <dbReference type="SAM" id="MobiDB-lite"/>
    </source>
</evidence>
<dbReference type="Proteomes" id="UP000317550">
    <property type="component" value="Chromosome"/>
</dbReference>
<feature type="region of interest" description="Disordered" evidence="1">
    <location>
        <begin position="59"/>
        <end position="85"/>
    </location>
</feature>
<evidence type="ECO:0000313" key="3">
    <source>
        <dbReference type="EMBL" id="QDQ28268.1"/>
    </source>
</evidence>
<dbReference type="AlphaFoldDB" id="A0A516SJP0"/>
<name>A0A516SJP0_9NEIS</name>